<protein>
    <submittedName>
        <fullName evidence="1">Uncharacterized protein</fullName>
    </submittedName>
</protein>
<name>A0A645E5X4_9ZZZZ</name>
<dbReference type="AlphaFoldDB" id="A0A645E5X4"/>
<reference evidence="1" key="1">
    <citation type="submission" date="2019-08" db="EMBL/GenBank/DDBJ databases">
        <authorList>
            <person name="Kucharzyk K."/>
            <person name="Murdoch R.W."/>
            <person name="Higgins S."/>
            <person name="Loffler F."/>
        </authorList>
    </citation>
    <scope>NUCLEOTIDE SEQUENCE</scope>
</reference>
<gene>
    <name evidence="1" type="ORF">SDC9_143118</name>
</gene>
<organism evidence="1">
    <name type="scientific">bioreactor metagenome</name>
    <dbReference type="NCBI Taxonomy" id="1076179"/>
    <lineage>
        <taxon>unclassified sequences</taxon>
        <taxon>metagenomes</taxon>
        <taxon>ecological metagenomes</taxon>
    </lineage>
</organism>
<accession>A0A645E5X4</accession>
<proteinExistence type="predicted"/>
<dbReference type="EMBL" id="VSSQ01042389">
    <property type="protein sequence ID" value="MPM95962.1"/>
    <property type="molecule type" value="Genomic_DNA"/>
</dbReference>
<sequence length="62" mass="6810">MGVAFQRVLQRELDDPLIGVEVGVSECQIDEVVAGGQGRSCGHCGRFKIPVAFRDVFVFHFS</sequence>
<comment type="caution">
    <text evidence="1">The sequence shown here is derived from an EMBL/GenBank/DDBJ whole genome shotgun (WGS) entry which is preliminary data.</text>
</comment>
<evidence type="ECO:0000313" key="1">
    <source>
        <dbReference type="EMBL" id="MPM95962.1"/>
    </source>
</evidence>